<accession>A0A812VCD1</accession>
<feature type="domain" description="PARG catalytic Macro" evidence="2">
    <location>
        <begin position="58"/>
        <end position="250"/>
    </location>
</feature>
<reference evidence="3" key="1">
    <citation type="submission" date="2021-02" db="EMBL/GenBank/DDBJ databases">
        <authorList>
            <person name="Dougan E. K."/>
            <person name="Rhodes N."/>
            <person name="Thang M."/>
            <person name="Chan C."/>
        </authorList>
    </citation>
    <scope>NUCLEOTIDE SEQUENCE</scope>
</reference>
<dbReference type="GO" id="GO:0005737">
    <property type="term" value="C:cytoplasm"/>
    <property type="evidence" value="ECO:0007669"/>
    <property type="project" value="TreeGrafter"/>
</dbReference>
<dbReference type="GO" id="GO:1990966">
    <property type="term" value="P:ATP generation from poly-ADP-D-ribose"/>
    <property type="evidence" value="ECO:0007669"/>
    <property type="project" value="TreeGrafter"/>
</dbReference>
<dbReference type="OrthoDB" id="1937899at2759"/>
<feature type="active site" evidence="1">
    <location>
        <position position="85"/>
    </location>
</feature>
<feature type="non-terminal residue" evidence="3">
    <location>
        <position position="1"/>
    </location>
</feature>
<comment type="caution">
    <text evidence="3">The sequence shown here is derived from an EMBL/GenBank/DDBJ whole genome shotgun (WGS) entry which is preliminary data.</text>
</comment>
<protein>
    <submittedName>
        <fullName evidence="3">PARG protein</fullName>
    </submittedName>
</protein>
<dbReference type="EMBL" id="CAJNIZ010042699">
    <property type="protein sequence ID" value="CAE7632978.1"/>
    <property type="molecule type" value="Genomic_DNA"/>
</dbReference>
<dbReference type="GO" id="GO:0004649">
    <property type="term" value="F:poly(ADP-ribose) glycohydrolase activity"/>
    <property type="evidence" value="ECO:0007669"/>
    <property type="project" value="InterPro"/>
</dbReference>
<feature type="active site" evidence="1">
    <location>
        <position position="106"/>
    </location>
</feature>
<gene>
    <name evidence="3" type="primary">PARG</name>
    <name evidence="3" type="ORF">SPIL2461_LOCUS16633</name>
</gene>
<name>A0A812VCD1_SYMPI</name>
<organism evidence="3 4">
    <name type="scientific">Symbiodinium pilosum</name>
    <name type="common">Dinoflagellate</name>
    <dbReference type="NCBI Taxonomy" id="2952"/>
    <lineage>
        <taxon>Eukaryota</taxon>
        <taxon>Sar</taxon>
        <taxon>Alveolata</taxon>
        <taxon>Dinophyceae</taxon>
        <taxon>Suessiales</taxon>
        <taxon>Symbiodiniaceae</taxon>
        <taxon>Symbiodinium</taxon>
    </lineage>
</organism>
<dbReference type="GO" id="GO:0009225">
    <property type="term" value="P:nucleotide-sugar metabolic process"/>
    <property type="evidence" value="ECO:0007669"/>
    <property type="project" value="TreeGrafter"/>
</dbReference>
<dbReference type="InterPro" id="IPR046372">
    <property type="entry name" value="PARG_cat_C"/>
</dbReference>
<dbReference type="InterPro" id="IPR007724">
    <property type="entry name" value="Poly_GlycHdrlase"/>
</dbReference>
<keyword evidence="4" id="KW-1185">Reference proteome</keyword>
<evidence type="ECO:0000256" key="1">
    <source>
        <dbReference type="PIRSR" id="PIRSR607724-1"/>
    </source>
</evidence>
<dbReference type="GO" id="GO:0005634">
    <property type="term" value="C:nucleus"/>
    <property type="evidence" value="ECO:0007669"/>
    <property type="project" value="TreeGrafter"/>
</dbReference>
<dbReference type="AlphaFoldDB" id="A0A812VCD1"/>
<evidence type="ECO:0000313" key="4">
    <source>
        <dbReference type="Proteomes" id="UP000649617"/>
    </source>
</evidence>
<dbReference type="GO" id="GO:0005975">
    <property type="term" value="P:carbohydrate metabolic process"/>
    <property type="evidence" value="ECO:0007669"/>
    <property type="project" value="InterPro"/>
</dbReference>
<dbReference type="Proteomes" id="UP000649617">
    <property type="component" value="Unassembled WGS sequence"/>
</dbReference>
<feature type="active site" evidence="1">
    <location>
        <position position="107"/>
    </location>
</feature>
<sequence length="252" mass="27490">MTPLYFPKDGCGFPPNTEKLRCFLQYFHHVGSAMEGTGEVWISRACADTSLTTESLMSDTTRLCQCLVQDLRKPIYNSDTYLHVDFANASVGGGIFLNAPGATAQEEITFATHPELSLATVLSEPLNDDEALLICGARRFSHHAGFLDTFCYVGAVQEDEHMFSKDVVQIVVDARMYDGAGVGSPYRHDHLFQVEDALRDIRKAICGFRAAKLAFPDRHSCATGNWGCGAFGGAPAVKLFVQWVAASLAGLK</sequence>
<proteinExistence type="predicted"/>
<dbReference type="PANTHER" id="PTHR12837">
    <property type="entry name" value="POLY ADP-RIBOSE GLYCOHYDROLASE"/>
    <property type="match status" value="1"/>
</dbReference>
<evidence type="ECO:0000259" key="2">
    <source>
        <dbReference type="Pfam" id="PF05028"/>
    </source>
</evidence>
<dbReference type="PANTHER" id="PTHR12837:SF0">
    <property type="entry name" value="POLY(ADP-RIBOSE) GLYCOHYDROLASE"/>
    <property type="match status" value="1"/>
</dbReference>
<dbReference type="Pfam" id="PF05028">
    <property type="entry name" value="PARG_cat_C"/>
    <property type="match status" value="1"/>
</dbReference>
<evidence type="ECO:0000313" key="3">
    <source>
        <dbReference type="EMBL" id="CAE7632978.1"/>
    </source>
</evidence>
<dbReference type="GO" id="GO:0006282">
    <property type="term" value="P:regulation of DNA repair"/>
    <property type="evidence" value="ECO:0007669"/>
    <property type="project" value="InterPro"/>
</dbReference>